<keyword evidence="1" id="KW-0472">Membrane</keyword>
<evidence type="ECO:0000256" key="1">
    <source>
        <dbReference type="SAM" id="Phobius"/>
    </source>
</evidence>
<dbReference type="AlphaFoldDB" id="G0UQB8"/>
<gene>
    <name evidence="2" type="ORF">TCIL3000_7_3930</name>
</gene>
<sequence length="127" mass="14907">MRLSYADQLIQLDQQRRKVAYGRDTKRRHMKIVAVIAGVLYTITRVTIWLYPRDVTHAWIDNVLVEVVEDSMLDQACDVFGCVFVVSSVFFMLLSLSRGEGKKEARQQRWTWSFNRQYQRSAGEFLV</sequence>
<feature type="transmembrane region" description="Helical" evidence="1">
    <location>
        <begin position="72"/>
        <end position="96"/>
    </location>
</feature>
<proteinExistence type="predicted"/>
<organism evidence="2">
    <name type="scientific">Trypanosoma congolense (strain IL3000)</name>
    <dbReference type="NCBI Taxonomy" id="1068625"/>
    <lineage>
        <taxon>Eukaryota</taxon>
        <taxon>Discoba</taxon>
        <taxon>Euglenozoa</taxon>
        <taxon>Kinetoplastea</taxon>
        <taxon>Metakinetoplastina</taxon>
        <taxon>Trypanosomatida</taxon>
        <taxon>Trypanosomatidae</taxon>
        <taxon>Trypanosoma</taxon>
        <taxon>Nannomonas</taxon>
    </lineage>
</organism>
<feature type="transmembrane region" description="Helical" evidence="1">
    <location>
        <begin position="32"/>
        <end position="52"/>
    </location>
</feature>
<keyword evidence="1" id="KW-0812">Transmembrane</keyword>
<reference evidence="2" key="1">
    <citation type="journal article" date="2012" name="Proc. Natl. Acad. Sci. U.S.A.">
        <title>Antigenic diversity is generated by distinct evolutionary mechanisms in African trypanosome species.</title>
        <authorList>
            <person name="Jackson A.P."/>
            <person name="Berry A."/>
            <person name="Aslett M."/>
            <person name="Allison H.C."/>
            <person name="Burton P."/>
            <person name="Vavrova-Anderson J."/>
            <person name="Brown R."/>
            <person name="Browne H."/>
            <person name="Corton N."/>
            <person name="Hauser H."/>
            <person name="Gamble J."/>
            <person name="Gilderthorp R."/>
            <person name="Marcello L."/>
            <person name="McQuillan J."/>
            <person name="Otto T.D."/>
            <person name="Quail M.A."/>
            <person name="Sanders M.J."/>
            <person name="van Tonder A."/>
            <person name="Ginger M.L."/>
            <person name="Field M.C."/>
            <person name="Barry J.D."/>
            <person name="Hertz-Fowler C."/>
            <person name="Berriman M."/>
        </authorList>
    </citation>
    <scope>NUCLEOTIDE SEQUENCE</scope>
    <source>
        <strain evidence="2">IL3000</strain>
    </source>
</reference>
<evidence type="ECO:0000313" key="2">
    <source>
        <dbReference type="EMBL" id="CCC91579.1"/>
    </source>
</evidence>
<name>G0UQB8_TRYCI</name>
<keyword evidence="1" id="KW-1133">Transmembrane helix</keyword>
<protein>
    <submittedName>
        <fullName evidence="2">Uncharacterized protein TCIL3000_7_3930</fullName>
    </submittedName>
</protein>
<dbReference type="EMBL" id="HE575320">
    <property type="protein sequence ID" value="CCC91579.1"/>
    <property type="molecule type" value="Genomic_DNA"/>
</dbReference>
<dbReference type="VEuPathDB" id="TriTrypDB:TcIL3000_7_3930"/>
<accession>G0UQB8</accession>